<dbReference type="AlphaFoldDB" id="A0A0P7UJE8"/>
<comment type="similarity">
    <text evidence="2">Belongs to the tumor necrosis factor family.</text>
</comment>
<evidence type="ECO:0000313" key="9">
    <source>
        <dbReference type="EMBL" id="KPP59293.1"/>
    </source>
</evidence>
<evidence type="ECO:0000256" key="4">
    <source>
        <dbReference type="ARBA" id="ARBA00022525"/>
    </source>
</evidence>
<dbReference type="PANTHER" id="PTHR15151">
    <property type="entry name" value="PROTEIN EIGER"/>
    <property type="match status" value="1"/>
</dbReference>
<proteinExistence type="inferred from homology"/>
<evidence type="ECO:0000256" key="6">
    <source>
        <dbReference type="ARBA" id="ARBA00023180"/>
    </source>
</evidence>
<evidence type="ECO:0000256" key="2">
    <source>
        <dbReference type="ARBA" id="ARBA00008670"/>
    </source>
</evidence>
<dbReference type="Proteomes" id="UP000034805">
    <property type="component" value="Unassembled WGS sequence"/>
</dbReference>
<keyword evidence="5" id="KW-1015">Disulfide bond</keyword>
<dbReference type="SUPFAM" id="SSF49842">
    <property type="entry name" value="TNF-like"/>
    <property type="match status" value="1"/>
</dbReference>
<dbReference type="GO" id="GO:0005125">
    <property type="term" value="F:cytokine activity"/>
    <property type="evidence" value="ECO:0007669"/>
    <property type="project" value="UniProtKB-KW"/>
</dbReference>
<dbReference type="InterPro" id="IPR051748">
    <property type="entry name" value="TNF_Ligand_Superfamily"/>
</dbReference>
<sequence>MLLVQWVRIEELRAELRELKVRGGGQEDAGTRAGEDVTRTRRDLPGHAPRKQRQLGHRRRTFLHLLPLSSHSDDEEDKTLLKWTVGQSQGEGLQVSGHTVTVTRGGLYFIYSQVLYEDTTFVMGHVIKKSLGNNKTSLMKCMKSMADSIDLAMNTCYTAGVQNLESGSMLELSIPRKKAGVILQPHSTFLGSYKI</sequence>
<keyword evidence="4" id="KW-0964">Secreted</keyword>
<dbReference type="Pfam" id="PF00229">
    <property type="entry name" value="TNF"/>
    <property type="match status" value="1"/>
</dbReference>
<dbReference type="InterPro" id="IPR021184">
    <property type="entry name" value="TNF_CS"/>
</dbReference>
<evidence type="ECO:0000256" key="1">
    <source>
        <dbReference type="ARBA" id="ARBA00004613"/>
    </source>
</evidence>
<evidence type="ECO:0000259" key="8">
    <source>
        <dbReference type="PROSITE" id="PS50049"/>
    </source>
</evidence>
<dbReference type="STRING" id="113540.ENSSFOP00015072189"/>
<keyword evidence="3" id="KW-0202">Cytokine</keyword>
<keyword evidence="6" id="KW-0325">Glycoprotein</keyword>
<dbReference type="GO" id="GO:0016020">
    <property type="term" value="C:membrane"/>
    <property type="evidence" value="ECO:0007669"/>
    <property type="project" value="InterPro"/>
</dbReference>
<dbReference type="GO" id="GO:0005615">
    <property type="term" value="C:extracellular space"/>
    <property type="evidence" value="ECO:0007669"/>
    <property type="project" value="UniProtKB-KW"/>
</dbReference>
<dbReference type="PANTHER" id="PTHR15151:SF24">
    <property type="entry name" value="A PROLIFERATION-INDUCING LIGAND-LIKE PROTEIN-RELATED"/>
    <property type="match status" value="1"/>
</dbReference>
<dbReference type="GO" id="GO:0005164">
    <property type="term" value="F:tumor necrosis factor receptor binding"/>
    <property type="evidence" value="ECO:0007669"/>
    <property type="project" value="InterPro"/>
</dbReference>
<feature type="compositionally biased region" description="Basic and acidic residues" evidence="7">
    <location>
        <begin position="29"/>
        <end position="45"/>
    </location>
</feature>
<comment type="subcellular location">
    <subcellularLocation>
        <location evidence="1">Secreted</location>
    </subcellularLocation>
</comment>
<name>A0A0P7UJE8_SCLFO</name>
<organism evidence="9 10">
    <name type="scientific">Scleropages formosus</name>
    <name type="common">Asian bonytongue</name>
    <name type="synonym">Osteoglossum formosum</name>
    <dbReference type="NCBI Taxonomy" id="113540"/>
    <lineage>
        <taxon>Eukaryota</taxon>
        <taxon>Metazoa</taxon>
        <taxon>Chordata</taxon>
        <taxon>Craniata</taxon>
        <taxon>Vertebrata</taxon>
        <taxon>Euteleostomi</taxon>
        <taxon>Actinopterygii</taxon>
        <taxon>Neopterygii</taxon>
        <taxon>Teleostei</taxon>
        <taxon>Osteoglossocephala</taxon>
        <taxon>Osteoglossomorpha</taxon>
        <taxon>Osteoglossiformes</taxon>
        <taxon>Osteoglossidae</taxon>
        <taxon>Scleropages</taxon>
    </lineage>
</organism>
<dbReference type="InterPro" id="IPR008983">
    <property type="entry name" value="Tumour_necrosis_fac-like_dom"/>
</dbReference>
<evidence type="ECO:0000256" key="5">
    <source>
        <dbReference type="ARBA" id="ARBA00023157"/>
    </source>
</evidence>
<comment type="caution">
    <text evidence="9">The sequence shown here is derived from an EMBL/GenBank/DDBJ whole genome shotgun (WGS) entry which is preliminary data.</text>
</comment>
<dbReference type="GO" id="GO:0006955">
    <property type="term" value="P:immune response"/>
    <property type="evidence" value="ECO:0007669"/>
    <property type="project" value="InterPro"/>
</dbReference>
<accession>A0A0P7UJE8</accession>
<protein>
    <submittedName>
        <fullName evidence="9">Tumor necrosis factor ligand superfamily member 13-like</fullName>
    </submittedName>
</protein>
<reference evidence="9 10" key="1">
    <citation type="submission" date="2015-08" db="EMBL/GenBank/DDBJ databases">
        <title>The genome of the Asian arowana (Scleropages formosus).</title>
        <authorList>
            <person name="Tan M.H."/>
            <person name="Gan H.M."/>
            <person name="Croft L.J."/>
            <person name="Austin C.M."/>
        </authorList>
    </citation>
    <scope>NUCLEOTIDE SEQUENCE [LARGE SCALE GENOMIC DNA]</scope>
    <source>
        <strain evidence="9">Aro1</strain>
    </source>
</reference>
<evidence type="ECO:0000256" key="7">
    <source>
        <dbReference type="SAM" id="MobiDB-lite"/>
    </source>
</evidence>
<evidence type="ECO:0000313" key="10">
    <source>
        <dbReference type="Proteomes" id="UP000034805"/>
    </source>
</evidence>
<dbReference type="InterPro" id="IPR006052">
    <property type="entry name" value="TNF_dom"/>
</dbReference>
<feature type="region of interest" description="Disordered" evidence="7">
    <location>
        <begin position="23"/>
        <end position="54"/>
    </location>
</feature>
<dbReference type="GO" id="GO:0030890">
    <property type="term" value="P:positive regulation of B cell proliferation"/>
    <property type="evidence" value="ECO:0007669"/>
    <property type="project" value="TreeGrafter"/>
</dbReference>
<dbReference type="PROSITE" id="PS50049">
    <property type="entry name" value="THD_2"/>
    <property type="match status" value="1"/>
</dbReference>
<dbReference type="PROSITE" id="PS00251">
    <property type="entry name" value="THD_1"/>
    <property type="match status" value="1"/>
</dbReference>
<gene>
    <name evidence="9" type="ORF">Z043_122798</name>
</gene>
<dbReference type="Gene3D" id="2.60.120.40">
    <property type="match status" value="1"/>
</dbReference>
<feature type="domain" description="THD" evidence="8">
    <location>
        <begin position="61"/>
        <end position="195"/>
    </location>
</feature>
<evidence type="ECO:0000256" key="3">
    <source>
        <dbReference type="ARBA" id="ARBA00022514"/>
    </source>
</evidence>
<dbReference type="EMBL" id="JARO02012381">
    <property type="protein sequence ID" value="KPP59293.1"/>
    <property type="molecule type" value="Genomic_DNA"/>
</dbReference>